<evidence type="ECO:0000313" key="2">
    <source>
        <dbReference type="Proteomes" id="UP000319619"/>
    </source>
</evidence>
<accession>A0A532UQQ7</accession>
<proteinExistence type="predicted"/>
<comment type="caution">
    <text evidence="1">The sequence shown here is derived from an EMBL/GenBank/DDBJ whole genome shotgun (WGS) entry which is preliminary data.</text>
</comment>
<dbReference type="AlphaFoldDB" id="A0A532UQQ7"/>
<gene>
    <name evidence="1" type="ORF">CEE37_14300</name>
</gene>
<reference evidence="1 2" key="1">
    <citation type="submission" date="2017-06" db="EMBL/GenBank/DDBJ databases">
        <title>Novel microbial phyla capable of carbon fixation and sulfur reduction in deep-sea sediments.</title>
        <authorList>
            <person name="Huang J."/>
            <person name="Baker B."/>
            <person name="Wang Y."/>
        </authorList>
    </citation>
    <scope>NUCLEOTIDE SEQUENCE [LARGE SCALE GENOMIC DNA]</scope>
    <source>
        <strain evidence="1">B3_LCP</strain>
    </source>
</reference>
<protein>
    <submittedName>
        <fullName evidence="1">Uncharacterized protein</fullName>
    </submittedName>
</protein>
<dbReference type="Proteomes" id="UP000319619">
    <property type="component" value="Unassembled WGS sequence"/>
</dbReference>
<name>A0A532UQQ7_UNCL8</name>
<organism evidence="1 2">
    <name type="scientific">candidate division LCP-89 bacterium B3_LCP</name>
    <dbReference type="NCBI Taxonomy" id="2012998"/>
    <lineage>
        <taxon>Bacteria</taxon>
        <taxon>Pseudomonadati</taxon>
        <taxon>Bacteria division LCP-89</taxon>
    </lineage>
</organism>
<evidence type="ECO:0000313" key="1">
    <source>
        <dbReference type="EMBL" id="TKJ37275.1"/>
    </source>
</evidence>
<dbReference type="EMBL" id="NJBN01000013">
    <property type="protein sequence ID" value="TKJ37275.1"/>
    <property type="molecule type" value="Genomic_DNA"/>
</dbReference>
<sequence length="76" mass="8402">MRKLKIARPSGSGSYKLEVKQPFPNISGRSCKRHYNKLLTIAHLRGEFVASADRLIVGKDTGKQEETGVACSLFLP</sequence>